<proteinExistence type="predicted"/>
<dbReference type="EMBL" id="AP018694">
    <property type="protein sequence ID" value="BBE20260.1"/>
    <property type="molecule type" value="Genomic_DNA"/>
</dbReference>
<dbReference type="Proteomes" id="UP001193389">
    <property type="component" value="Chromosome"/>
</dbReference>
<keyword evidence="4" id="KW-1185">Reference proteome</keyword>
<reference evidence="3" key="1">
    <citation type="journal article" date="2020" name="Int. J. Syst. Evol. Microbiol.">
        <title>Aquipluma nitroreducens gen. nov. sp. nov., a novel facultatively anaerobic bacterium isolated from a freshwater lake.</title>
        <authorList>
            <person name="Watanabe M."/>
            <person name="Kojima H."/>
            <person name="Fukui M."/>
        </authorList>
    </citation>
    <scope>NUCLEOTIDE SEQUENCE</scope>
    <source>
        <strain evidence="3">MeG22</strain>
    </source>
</reference>
<dbReference type="AlphaFoldDB" id="A0A5K7SF88"/>
<evidence type="ECO:0000313" key="4">
    <source>
        <dbReference type="Proteomes" id="UP001193389"/>
    </source>
</evidence>
<evidence type="ECO:0000259" key="1">
    <source>
        <dbReference type="Pfam" id="PF01408"/>
    </source>
</evidence>
<dbReference type="KEGG" id="anf:AQPE_4451"/>
<dbReference type="Pfam" id="PF01408">
    <property type="entry name" value="GFO_IDH_MocA"/>
    <property type="match status" value="1"/>
</dbReference>
<feature type="domain" description="Gfo/Idh/MocA-like oxidoreductase bacterial type C-terminal" evidence="2">
    <location>
        <begin position="212"/>
        <end position="313"/>
    </location>
</feature>
<feature type="domain" description="Gfo/Idh/MocA-like oxidoreductase bacterial type C-terminal" evidence="2">
    <location>
        <begin position="380"/>
        <end position="454"/>
    </location>
</feature>
<dbReference type="RefSeq" id="WP_318348425.1">
    <property type="nucleotide sequence ID" value="NZ_AP018694.1"/>
</dbReference>
<gene>
    <name evidence="3" type="ORF">AQPE_4451</name>
</gene>
<dbReference type="Gene3D" id="3.30.360.10">
    <property type="entry name" value="Dihydrodipicolinate Reductase, domain 2"/>
    <property type="match status" value="1"/>
</dbReference>
<organism evidence="3 4">
    <name type="scientific">Aquipluma nitroreducens</name>
    <dbReference type="NCBI Taxonomy" id="2010828"/>
    <lineage>
        <taxon>Bacteria</taxon>
        <taxon>Pseudomonadati</taxon>
        <taxon>Bacteroidota</taxon>
        <taxon>Bacteroidia</taxon>
        <taxon>Marinilabiliales</taxon>
        <taxon>Prolixibacteraceae</taxon>
        <taxon>Aquipluma</taxon>
    </lineage>
</organism>
<dbReference type="Gene3D" id="3.40.50.720">
    <property type="entry name" value="NAD(P)-binding Rossmann-like Domain"/>
    <property type="match status" value="1"/>
</dbReference>
<dbReference type="PANTHER" id="PTHR43818">
    <property type="entry name" value="BCDNA.GH03377"/>
    <property type="match status" value="1"/>
</dbReference>
<sequence>MTKRRDFIKKSVIGAAGIAIGGMGFSTKSYASIIGSNERINVAVIGLRSRGEAHIKSFCALKDNKNIKITALCDADEQFFNERAKLVTDRYGVAPKYEWDMRKIFDDKDIHVVSFATPDHWHALGSIWACQAGKHVYVEKPCSHTVFEGRKMIEASRKYNVRLQVGFQNRSGKNIIEAMKFLHDGGIGEVYMARGLCINPRESFGIAKDSTPPATLHYDQWLGPARWQQYNEKRVHYNWHWFWDYGAGDTGNQGPHQFDVARWGLNKNEHPISVYSTGGIYGIDPKECAQETPNTQTSVFKYEDGKMLEFETRGRYSNAESSVDIKVGNIFYGTEGYLELKNEEARPWKAFRKWEDVPFAGSKEDESGPALDRTGPIGTDVDSHWGNLIDAVRSGKDEDLNCDIIEGHYSSTLPNLANISYLLGRELKFMGDFEKFANDPEADTLLTRYYRKPFVVPEEV</sequence>
<dbReference type="InterPro" id="IPR006311">
    <property type="entry name" value="TAT_signal"/>
</dbReference>
<dbReference type="InterPro" id="IPR036291">
    <property type="entry name" value="NAD(P)-bd_dom_sf"/>
</dbReference>
<protein>
    <submittedName>
        <fullName evidence="3">Myo-inositol 2-dehydrogenase</fullName>
    </submittedName>
</protein>
<name>A0A5K7SF88_9BACT</name>
<evidence type="ECO:0000259" key="2">
    <source>
        <dbReference type="Pfam" id="PF19051"/>
    </source>
</evidence>
<dbReference type="InterPro" id="IPR050463">
    <property type="entry name" value="Gfo/Idh/MocA_oxidrdct_glycsds"/>
</dbReference>
<dbReference type="SUPFAM" id="SSF51735">
    <property type="entry name" value="NAD(P)-binding Rossmann-fold domains"/>
    <property type="match status" value="1"/>
</dbReference>
<dbReference type="PROSITE" id="PS51318">
    <property type="entry name" value="TAT"/>
    <property type="match status" value="1"/>
</dbReference>
<dbReference type="GO" id="GO:0000166">
    <property type="term" value="F:nucleotide binding"/>
    <property type="evidence" value="ECO:0007669"/>
    <property type="project" value="InterPro"/>
</dbReference>
<dbReference type="InterPro" id="IPR043906">
    <property type="entry name" value="Gfo/Idh/MocA_OxRdtase_bact_C"/>
</dbReference>
<dbReference type="PANTHER" id="PTHR43818:SF5">
    <property type="entry name" value="OXIDOREDUCTASE FAMILY PROTEIN"/>
    <property type="match status" value="1"/>
</dbReference>
<dbReference type="InterPro" id="IPR000683">
    <property type="entry name" value="Gfo/Idh/MocA-like_OxRdtase_N"/>
</dbReference>
<evidence type="ECO:0000313" key="3">
    <source>
        <dbReference type="EMBL" id="BBE20260.1"/>
    </source>
</evidence>
<dbReference type="SUPFAM" id="SSF55347">
    <property type="entry name" value="Glyceraldehyde-3-phosphate dehydrogenase-like, C-terminal domain"/>
    <property type="match status" value="1"/>
</dbReference>
<dbReference type="Pfam" id="PF19051">
    <property type="entry name" value="GFO_IDH_MocA_C2"/>
    <property type="match status" value="2"/>
</dbReference>
<feature type="domain" description="Gfo/Idh/MocA-like oxidoreductase N-terminal" evidence="1">
    <location>
        <begin position="40"/>
        <end position="167"/>
    </location>
</feature>
<accession>A0A5K7SF88</accession>